<sequence>MEFSNGEIRSKMEDYEIIEQIGRGAFGAALLVHHKIEKKKYVLKKIRLAKQTAKFQRTAHQEMNLMANLNNPYIVQYKDAWVEKQDCSVCIVTNYCEGGDMAALVGKARGTFFPEQKICKWLTQLLLALDYLHSNRVLHRDLKCSNIFLTKDHEIRLGDFGLAKLLTKDDLASSVVGTPNYMCPELLADIPYGYKSDIWSLGCCMFEIAAHQPPFRATDMAGLVNKINRCTVSPIPTVYSSALKRLIRSMLRKNPEHRPTAAELLRNPHLQPYVAEYNNLSPVFLPVKPENTSKTRSRQSQLSSKPKVVKTIISSTKETREKEKENGLPAIDRNVNHRKGSAVAMNSPRIRQIKGEIKQAYPAKCLGQEPKIDGSLRCKIKNNHVKEKGSSSSATSSRSTLTDQHEDKEEVHSNQMQIQKQNSRTEISNISLYINWLSEDDEESPKSTRVLREKPTKCFSQSQKVLNLSKDDQTSSKKALNQLLLQNKPNVVSQERAEALESLLELCAKLLKKEKLEELAGVLKPFGDEATSSRETAIWLTKGLINIHKEGATGIGQAIADKIPSENTGEAVV</sequence>
<gene>
    <name evidence="1" type="ORF">M9H77_14430</name>
</gene>
<dbReference type="EMBL" id="CM044703">
    <property type="protein sequence ID" value="KAI5674066.1"/>
    <property type="molecule type" value="Genomic_DNA"/>
</dbReference>
<dbReference type="Proteomes" id="UP001060085">
    <property type="component" value="Linkage Group LG03"/>
</dbReference>
<protein>
    <submittedName>
        <fullName evidence="1">Uncharacterized protein</fullName>
    </submittedName>
</protein>
<proteinExistence type="predicted"/>
<evidence type="ECO:0000313" key="1">
    <source>
        <dbReference type="EMBL" id="KAI5674066.1"/>
    </source>
</evidence>
<comment type="caution">
    <text evidence="1">The sequence shown here is derived from an EMBL/GenBank/DDBJ whole genome shotgun (WGS) entry which is preliminary data.</text>
</comment>
<keyword evidence="2" id="KW-1185">Reference proteome</keyword>
<reference evidence="2" key="1">
    <citation type="journal article" date="2023" name="Nat. Plants">
        <title>Single-cell RNA sequencing provides a high-resolution roadmap for understanding the multicellular compartmentation of specialized metabolism.</title>
        <authorList>
            <person name="Sun S."/>
            <person name="Shen X."/>
            <person name="Li Y."/>
            <person name="Li Y."/>
            <person name="Wang S."/>
            <person name="Li R."/>
            <person name="Zhang H."/>
            <person name="Shen G."/>
            <person name="Guo B."/>
            <person name="Wei J."/>
            <person name="Xu J."/>
            <person name="St-Pierre B."/>
            <person name="Chen S."/>
            <person name="Sun C."/>
        </authorList>
    </citation>
    <scope>NUCLEOTIDE SEQUENCE [LARGE SCALE GENOMIC DNA]</scope>
</reference>
<name>A0ACC0BNB2_CATRO</name>
<accession>A0ACC0BNB2</accession>
<organism evidence="1 2">
    <name type="scientific">Catharanthus roseus</name>
    <name type="common">Madagascar periwinkle</name>
    <name type="synonym">Vinca rosea</name>
    <dbReference type="NCBI Taxonomy" id="4058"/>
    <lineage>
        <taxon>Eukaryota</taxon>
        <taxon>Viridiplantae</taxon>
        <taxon>Streptophyta</taxon>
        <taxon>Embryophyta</taxon>
        <taxon>Tracheophyta</taxon>
        <taxon>Spermatophyta</taxon>
        <taxon>Magnoliopsida</taxon>
        <taxon>eudicotyledons</taxon>
        <taxon>Gunneridae</taxon>
        <taxon>Pentapetalae</taxon>
        <taxon>asterids</taxon>
        <taxon>lamiids</taxon>
        <taxon>Gentianales</taxon>
        <taxon>Apocynaceae</taxon>
        <taxon>Rauvolfioideae</taxon>
        <taxon>Vinceae</taxon>
        <taxon>Catharanthinae</taxon>
        <taxon>Catharanthus</taxon>
    </lineage>
</organism>
<evidence type="ECO:0000313" key="2">
    <source>
        <dbReference type="Proteomes" id="UP001060085"/>
    </source>
</evidence>